<evidence type="ECO:0000313" key="4">
    <source>
        <dbReference type="Proteomes" id="UP000010301"/>
    </source>
</evidence>
<dbReference type="PANTHER" id="PTHR46268:SF6">
    <property type="entry name" value="UNIVERSAL STRESS PROTEIN UP12"/>
    <property type="match status" value="1"/>
</dbReference>
<dbReference type="Gene3D" id="3.40.50.12370">
    <property type="match status" value="1"/>
</dbReference>
<dbReference type="PRINTS" id="PR01438">
    <property type="entry name" value="UNVRSLSTRESS"/>
</dbReference>
<sequence length="311" mass="32891">MATKPTILVGVDGSTESYNAVDWAGAYAKHYGAQVHVLCTYGLASYTSSSLEPGYISINETKLKETAERAVEEGLARLAPYQVEAASSIEIGDAAGVMVGHSHRVKMIVVGSRGGGNFLDRLLGSVSASLPVHSDCPVVVVPEHTSGSPFMPIRRIVVGADGSEVSSNALKAAVDEAIQWDAELTAVSALPYSTGAGMFAWMLAAVDRSQLLTEMRSGLAKAVTEALAGRPREIKQHVLDGSPAELLTEFSTAVDLIVVGNRGRSGIQGLILGSTSQSVLEQSTCPVMVVSSRKHAHADQEYPESPEWTRR</sequence>
<dbReference type="InterPro" id="IPR006016">
    <property type="entry name" value="UspA"/>
</dbReference>
<dbReference type="CDD" id="cd00293">
    <property type="entry name" value="USP-like"/>
    <property type="match status" value="2"/>
</dbReference>
<dbReference type="EMBL" id="ACFG01000004">
    <property type="protein sequence ID" value="EEH64522.1"/>
    <property type="molecule type" value="Genomic_DNA"/>
</dbReference>
<dbReference type="AlphaFoldDB" id="C0VYL9"/>
<dbReference type="Pfam" id="PF00582">
    <property type="entry name" value="Usp"/>
    <property type="match status" value="2"/>
</dbReference>
<evidence type="ECO:0000259" key="2">
    <source>
        <dbReference type="Pfam" id="PF00582"/>
    </source>
</evidence>
<reference evidence="3 4" key="1">
    <citation type="submission" date="2009-01" db="EMBL/GenBank/DDBJ databases">
        <authorList>
            <person name="Qin X."/>
            <person name="Bachman B."/>
            <person name="Battles P."/>
            <person name="Bell A."/>
            <person name="Bess C."/>
            <person name="Bickham C."/>
            <person name="Chaboub L."/>
            <person name="Chen D."/>
            <person name="Coyle M."/>
            <person name="Deiros D.R."/>
            <person name="Dinh H."/>
            <person name="Forbes L."/>
            <person name="Fowler G."/>
            <person name="Francisco L."/>
            <person name="Fu Q."/>
            <person name="Gubbala S."/>
            <person name="Hale W."/>
            <person name="Han Y."/>
            <person name="Hemphill L."/>
            <person name="Highlander S.K."/>
            <person name="Hirani K."/>
            <person name="Hogues M."/>
            <person name="Jackson L."/>
            <person name="Jakkamsetti A."/>
            <person name="Javaid M."/>
            <person name="Jiang H."/>
            <person name="Korchina V."/>
            <person name="Kovar C."/>
            <person name="Lara F."/>
            <person name="Lee S."/>
            <person name="Mata R."/>
            <person name="Mathew T."/>
            <person name="Moen C."/>
            <person name="Morales K."/>
            <person name="Munidasa M."/>
            <person name="Nazareth L."/>
            <person name="Ngo R."/>
            <person name="Nguyen L."/>
            <person name="Okwuonu G."/>
            <person name="Ongeri F."/>
            <person name="Patil S."/>
            <person name="Petrosino J."/>
            <person name="Pham C."/>
            <person name="Pham P."/>
            <person name="Pu L.-L."/>
            <person name="Puazo M."/>
            <person name="Raj R."/>
            <person name="Reid J."/>
            <person name="Rouhana J."/>
            <person name="Saada N."/>
            <person name="Shang Y."/>
            <person name="Simmons D."/>
            <person name="Thornton R."/>
            <person name="Warren J."/>
            <person name="Weissenberger G."/>
            <person name="Zhang J."/>
            <person name="Zhang L."/>
            <person name="Zhou C."/>
            <person name="Zhu D."/>
            <person name="Muzny D."/>
            <person name="Worley K."/>
            <person name="Gibbs R."/>
        </authorList>
    </citation>
    <scope>NUCLEOTIDE SEQUENCE [LARGE SCALE GENOMIC DNA]</scope>
    <source>
        <strain evidence="3 4">DSM 15436</strain>
    </source>
</reference>
<dbReference type="SUPFAM" id="SSF52402">
    <property type="entry name" value="Adenine nucleotide alpha hydrolases-like"/>
    <property type="match status" value="2"/>
</dbReference>
<comment type="similarity">
    <text evidence="1">Belongs to the universal stress protein A family.</text>
</comment>
<feature type="domain" description="UspA" evidence="2">
    <location>
        <begin position="6"/>
        <end position="142"/>
    </location>
</feature>
<dbReference type="HOGENOM" id="CLU_049301_2_3_11"/>
<dbReference type="InterPro" id="IPR006015">
    <property type="entry name" value="Universal_stress_UspA"/>
</dbReference>
<comment type="caution">
    <text evidence="3">The sequence shown here is derived from an EMBL/GenBank/DDBJ whole genome shotgun (WGS) entry which is preliminary data.</text>
</comment>
<dbReference type="OrthoDB" id="267918at2"/>
<dbReference type="eggNOG" id="COG0589">
    <property type="taxonomic scope" value="Bacteria"/>
</dbReference>
<organism evidence="3 4">
    <name type="scientific">Gleimia coleocanis DSM 15436</name>
    <dbReference type="NCBI Taxonomy" id="525245"/>
    <lineage>
        <taxon>Bacteria</taxon>
        <taxon>Bacillati</taxon>
        <taxon>Actinomycetota</taxon>
        <taxon>Actinomycetes</taxon>
        <taxon>Actinomycetales</taxon>
        <taxon>Actinomycetaceae</taxon>
        <taxon>Gleimia</taxon>
    </lineage>
</organism>
<evidence type="ECO:0000256" key="1">
    <source>
        <dbReference type="ARBA" id="ARBA00008791"/>
    </source>
</evidence>
<dbReference type="STRING" id="525245.HMPREF0044_0259"/>
<feature type="domain" description="UspA" evidence="2">
    <location>
        <begin position="153"/>
        <end position="290"/>
    </location>
</feature>
<gene>
    <name evidence="3" type="ORF">HMPREF0044_0259</name>
</gene>
<protein>
    <submittedName>
        <fullName evidence="3">Universal stress family protein</fullName>
    </submittedName>
</protein>
<keyword evidence="4" id="KW-1185">Reference proteome</keyword>
<dbReference type="RefSeq" id="WP_006547256.1">
    <property type="nucleotide sequence ID" value="NZ_DS999545.1"/>
</dbReference>
<dbReference type="PANTHER" id="PTHR46268">
    <property type="entry name" value="STRESS RESPONSE PROTEIN NHAX"/>
    <property type="match status" value="1"/>
</dbReference>
<evidence type="ECO:0000313" key="3">
    <source>
        <dbReference type="EMBL" id="EEH64522.1"/>
    </source>
</evidence>
<dbReference type="Proteomes" id="UP000010301">
    <property type="component" value="Unassembled WGS sequence"/>
</dbReference>
<accession>C0VYL9</accession>
<name>C0VYL9_9ACTO</name>
<proteinExistence type="inferred from homology"/>